<keyword evidence="7" id="KW-0472">Membrane</keyword>
<evidence type="ECO:0000256" key="6">
    <source>
        <dbReference type="ARBA" id="ARBA00022989"/>
    </source>
</evidence>
<evidence type="ECO:0000256" key="5">
    <source>
        <dbReference type="ARBA" id="ARBA00022692"/>
    </source>
</evidence>
<proteinExistence type="inferred from homology"/>
<evidence type="ECO:0000256" key="4">
    <source>
        <dbReference type="ARBA" id="ARBA00022679"/>
    </source>
</evidence>
<protein>
    <recommendedName>
        <fullName evidence="8">Glycosyltransferase family 92 protein</fullName>
        <ecNumber evidence="8">2.4.1.-</ecNumber>
    </recommendedName>
</protein>
<dbReference type="AlphaFoldDB" id="A0A0C2GL35"/>
<evidence type="ECO:0000256" key="2">
    <source>
        <dbReference type="ARBA" id="ARBA00007647"/>
    </source>
</evidence>
<reference evidence="9 10" key="1">
    <citation type="submission" date="2013-12" db="EMBL/GenBank/DDBJ databases">
        <title>Draft genome of the parsitic nematode Ancylostoma duodenale.</title>
        <authorList>
            <person name="Mitreva M."/>
        </authorList>
    </citation>
    <scope>NUCLEOTIDE SEQUENCE [LARGE SCALE GENOMIC DNA]</scope>
    <source>
        <strain evidence="9 10">Zhejiang</strain>
    </source>
</reference>
<dbReference type="GO" id="GO:0005737">
    <property type="term" value="C:cytoplasm"/>
    <property type="evidence" value="ECO:0007669"/>
    <property type="project" value="TreeGrafter"/>
</dbReference>
<sequence>MYGNERKWLLLAELIEHNKLQGVEYFYLYVKDMDYYTSKLIKHYVRSGLAEVIHFHNAEDRPENYGNLLFFK</sequence>
<dbReference type="InterPro" id="IPR008166">
    <property type="entry name" value="Glyco_transf_92"/>
</dbReference>
<evidence type="ECO:0000256" key="7">
    <source>
        <dbReference type="ARBA" id="ARBA00023136"/>
    </source>
</evidence>
<comment type="subcellular location">
    <subcellularLocation>
        <location evidence="1">Membrane</location>
        <topology evidence="1">Single-pass membrane protein</topology>
    </subcellularLocation>
</comment>
<dbReference type="EMBL" id="KN733932">
    <property type="protein sequence ID" value="KIH57791.1"/>
    <property type="molecule type" value="Genomic_DNA"/>
</dbReference>
<keyword evidence="5" id="KW-0812">Transmembrane</keyword>
<dbReference type="PANTHER" id="PTHR21461">
    <property type="entry name" value="GLYCOSYLTRANSFERASE FAMILY 92 PROTEIN"/>
    <property type="match status" value="1"/>
</dbReference>
<name>A0A0C2GL35_9BILA</name>
<keyword evidence="4 8" id="KW-0808">Transferase</keyword>
<evidence type="ECO:0000256" key="8">
    <source>
        <dbReference type="RuleBase" id="RU366017"/>
    </source>
</evidence>
<dbReference type="EC" id="2.4.1.-" evidence="8"/>
<evidence type="ECO:0000313" key="9">
    <source>
        <dbReference type="EMBL" id="KIH57791.1"/>
    </source>
</evidence>
<dbReference type="Proteomes" id="UP000054047">
    <property type="component" value="Unassembled WGS sequence"/>
</dbReference>
<comment type="similarity">
    <text evidence="2 8">Belongs to the glycosyltransferase 92 family.</text>
</comment>
<dbReference type="GO" id="GO:0016020">
    <property type="term" value="C:membrane"/>
    <property type="evidence" value="ECO:0007669"/>
    <property type="project" value="UniProtKB-SubCell"/>
</dbReference>
<dbReference type="Pfam" id="PF01697">
    <property type="entry name" value="Glyco_transf_92"/>
    <property type="match status" value="1"/>
</dbReference>
<accession>A0A0C2GL35</accession>
<keyword evidence="3 8" id="KW-0328">Glycosyltransferase</keyword>
<keyword evidence="6" id="KW-1133">Transmembrane helix</keyword>
<keyword evidence="10" id="KW-1185">Reference proteome</keyword>
<evidence type="ECO:0000313" key="10">
    <source>
        <dbReference type="Proteomes" id="UP000054047"/>
    </source>
</evidence>
<evidence type="ECO:0000256" key="3">
    <source>
        <dbReference type="ARBA" id="ARBA00022676"/>
    </source>
</evidence>
<evidence type="ECO:0000256" key="1">
    <source>
        <dbReference type="ARBA" id="ARBA00004167"/>
    </source>
</evidence>
<gene>
    <name evidence="9" type="ORF">ANCDUO_12014</name>
</gene>
<dbReference type="GO" id="GO:0016757">
    <property type="term" value="F:glycosyltransferase activity"/>
    <property type="evidence" value="ECO:0007669"/>
    <property type="project" value="UniProtKB-UniRule"/>
</dbReference>
<dbReference type="OrthoDB" id="2526284at2759"/>
<dbReference type="PANTHER" id="PTHR21461:SF2">
    <property type="entry name" value="GLYCOSYLTRANSFERASE FAMILY 92 PROTEIN"/>
    <property type="match status" value="1"/>
</dbReference>
<organism evidence="9 10">
    <name type="scientific">Ancylostoma duodenale</name>
    <dbReference type="NCBI Taxonomy" id="51022"/>
    <lineage>
        <taxon>Eukaryota</taxon>
        <taxon>Metazoa</taxon>
        <taxon>Ecdysozoa</taxon>
        <taxon>Nematoda</taxon>
        <taxon>Chromadorea</taxon>
        <taxon>Rhabditida</taxon>
        <taxon>Rhabditina</taxon>
        <taxon>Rhabditomorpha</taxon>
        <taxon>Strongyloidea</taxon>
        <taxon>Ancylostomatidae</taxon>
        <taxon>Ancylostomatinae</taxon>
        <taxon>Ancylostoma</taxon>
    </lineage>
</organism>